<gene>
    <name evidence="1" type="ORF">AUQ44_01240</name>
</gene>
<proteinExistence type="predicted"/>
<reference evidence="2" key="1">
    <citation type="submission" date="2015-12" db="EMBL/GenBank/DDBJ databases">
        <authorList>
            <person name="Tarr C.L."/>
            <person name="Gladney L.M."/>
        </authorList>
    </citation>
    <scope>NUCLEOTIDE SEQUENCE [LARGE SCALE GENOMIC DNA]</scope>
    <source>
        <strain evidence="2">2756-81</strain>
    </source>
</reference>
<comment type="caution">
    <text evidence="1">The sequence shown here is derived from an EMBL/GenBank/DDBJ whole genome shotgun (WGS) entry which is preliminary data.</text>
</comment>
<protein>
    <submittedName>
        <fullName evidence="1">Uncharacterized protein</fullName>
    </submittedName>
</protein>
<dbReference type="AlphaFoldDB" id="A0A151JKX2"/>
<evidence type="ECO:0000313" key="2">
    <source>
        <dbReference type="Proteomes" id="UP000075349"/>
    </source>
</evidence>
<name>A0A151JKX2_9VIBR</name>
<organism evidence="1 2">
    <name type="scientific">Vibrio cidicii</name>
    <dbReference type="NCBI Taxonomy" id="1763883"/>
    <lineage>
        <taxon>Bacteria</taxon>
        <taxon>Pseudomonadati</taxon>
        <taxon>Pseudomonadota</taxon>
        <taxon>Gammaproteobacteria</taxon>
        <taxon>Vibrionales</taxon>
        <taxon>Vibrionaceae</taxon>
        <taxon>Vibrio</taxon>
    </lineage>
</organism>
<dbReference type="EMBL" id="LOMK01000001">
    <property type="protein sequence ID" value="KYN26484.1"/>
    <property type="molecule type" value="Genomic_DNA"/>
</dbReference>
<evidence type="ECO:0000313" key="1">
    <source>
        <dbReference type="EMBL" id="KYN26484.1"/>
    </source>
</evidence>
<sequence length="72" mass="8089">MNEILDLLNQELKTVSKACGFIHYLQIRKITNNRSKPSSDLDDIGIDELFDGLLSAYSRHVTLENTHTGNNG</sequence>
<accession>A0A151JKX2</accession>
<dbReference type="Proteomes" id="UP000075349">
    <property type="component" value="Unassembled WGS sequence"/>
</dbReference>